<dbReference type="PANTHER" id="PTHR33623:SF4">
    <property type="entry name" value="DUF4378 DOMAIN-CONTAINING PROTEIN"/>
    <property type="match status" value="1"/>
</dbReference>
<feature type="compositionally biased region" description="Low complexity" evidence="1">
    <location>
        <begin position="127"/>
        <end position="154"/>
    </location>
</feature>
<comment type="caution">
    <text evidence="2">The sequence shown here is derived from an EMBL/GenBank/DDBJ whole genome shotgun (WGS) entry which is preliminary data.</text>
</comment>
<evidence type="ECO:0000313" key="3">
    <source>
        <dbReference type="Proteomes" id="UP001153076"/>
    </source>
</evidence>
<feature type="region of interest" description="Disordered" evidence="1">
    <location>
        <begin position="122"/>
        <end position="160"/>
    </location>
</feature>
<organism evidence="2 3">
    <name type="scientific">Carnegiea gigantea</name>
    <dbReference type="NCBI Taxonomy" id="171969"/>
    <lineage>
        <taxon>Eukaryota</taxon>
        <taxon>Viridiplantae</taxon>
        <taxon>Streptophyta</taxon>
        <taxon>Embryophyta</taxon>
        <taxon>Tracheophyta</taxon>
        <taxon>Spermatophyta</taxon>
        <taxon>Magnoliopsida</taxon>
        <taxon>eudicotyledons</taxon>
        <taxon>Gunneridae</taxon>
        <taxon>Pentapetalae</taxon>
        <taxon>Caryophyllales</taxon>
        <taxon>Cactineae</taxon>
        <taxon>Cactaceae</taxon>
        <taxon>Cactoideae</taxon>
        <taxon>Echinocereeae</taxon>
        <taxon>Carnegiea</taxon>
    </lineage>
</organism>
<dbReference type="PANTHER" id="PTHR33623">
    <property type="entry name" value="OS04G0572500 PROTEIN"/>
    <property type="match status" value="1"/>
</dbReference>
<sequence length="430" mass="48796">MALVMSVSGEVKPRRSSFRGERGLWMLKDCLRDDMSSCSSNGFRTFPRRQCCAASERFVGASMSFNGSRQRRETSSVQISGGERRRREADSAEKLLEEDIKEKLLDDEEIFIRREIGGVGAEKYQPSDLSNNTTVTNSSTTTTTTTTNSNSNSNSDDKSDSWSDITFTSNYYLTCWSENDAVDRREKTPAKDDEELEEEEVSRSVGVTAAKSGWHNNEAVKKEQLSPISILDFPESDERSLSPFTLRITRLKGTQERLMKKLGRFESLAALGLEPLNLGNLASCTQVKDRSPKISIQSCSTPSYVVSGESEEEEEHCQENEAMKKARQLLNVMKAKMPIKATYTFDPNHTLLDFFQENPFYKEDDVLLKEAKDWLHGHYDKTKRETYIQDMDGQGRRPRDAKPRKEEVGVELADEVLAYLIEELLQECCP</sequence>
<feature type="region of interest" description="Disordered" evidence="1">
    <location>
        <begin position="65"/>
        <end position="90"/>
    </location>
</feature>
<name>A0A9Q1JM77_9CARY</name>
<reference evidence="2" key="1">
    <citation type="submission" date="2022-04" db="EMBL/GenBank/DDBJ databases">
        <title>Carnegiea gigantea Genome sequencing and assembly v2.</title>
        <authorList>
            <person name="Copetti D."/>
            <person name="Sanderson M.J."/>
            <person name="Burquez A."/>
            <person name="Wojciechowski M.F."/>
        </authorList>
    </citation>
    <scope>NUCLEOTIDE SEQUENCE</scope>
    <source>
        <strain evidence="2">SGP5-SGP5p</strain>
        <tissue evidence="2">Aerial part</tissue>
    </source>
</reference>
<keyword evidence="3" id="KW-1185">Reference proteome</keyword>
<feature type="region of interest" description="Disordered" evidence="1">
    <location>
        <begin position="388"/>
        <end position="407"/>
    </location>
</feature>
<dbReference type="EMBL" id="JAKOGI010001812">
    <property type="protein sequence ID" value="KAJ8423980.1"/>
    <property type="molecule type" value="Genomic_DNA"/>
</dbReference>
<dbReference type="OrthoDB" id="668456at2759"/>
<gene>
    <name evidence="2" type="ORF">Cgig2_008755</name>
</gene>
<proteinExistence type="predicted"/>
<dbReference type="Proteomes" id="UP001153076">
    <property type="component" value="Unassembled WGS sequence"/>
</dbReference>
<evidence type="ECO:0000256" key="1">
    <source>
        <dbReference type="SAM" id="MobiDB-lite"/>
    </source>
</evidence>
<accession>A0A9Q1JM77</accession>
<protein>
    <submittedName>
        <fullName evidence="2">Uncharacterized protein</fullName>
    </submittedName>
</protein>
<evidence type="ECO:0000313" key="2">
    <source>
        <dbReference type="EMBL" id="KAJ8423980.1"/>
    </source>
</evidence>
<dbReference type="AlphaFoldDB" id="A0A9Q1JM77"/>
<feature type="region of interest" description="Disordered" evidence="1">
    <location>
        <begin position="184"/>
        <end position="210"/>
    </location>
</feature>